<keyword evidence="4" id="KW-0804">Transcription</keyword>
<organism evidence="7 8">
    <name type="scientific">Peptoniphilus lacrimalis</name>
    <dbReference type="NCBI Taxonomy" id="33031"/>
    <lineage>
        <taxon>Bacteria</taxon>
        <taxon>Bacillati</taxon>
        <taxon>Bacillota</taxon>
        <taxon>Tissierellia</taxon>
        <taxon>Tissierellales</taxon>
        <taxon>Peptoniphilaceae</taxon>
        <taxon>Peptoniphilus</taxon>
    </lineage>
</organism>
<dbReference type="InterPro" id="IPR013324">
    <property type="entry name" value="RNA_pol_sigma_r3/r4-like"/>
</dbReference>
<dbReference type="NCBIfam" id="TIGR02937">
    <property type="entry name" value="sigma70-ECF"/>
    <property type="match status" value="1"/>
</dbReference>
<dbReference type="Pfam" id="PF04545">
    <property type="entry name" value="Sigma70_r4"/>
    <property type="match status" value="1"/>
</dbReference>
<proteinExistence type="predicted"/>
<dbReference type="InterPro" id="IPR036388">
    <property type="entry name" value="WH-like_DNA-bd_sf"/>
</dbReference>
<dbReference type="RefSeq" id="WP_019034403.1">
    <property type="nucleotide sequence ID" value="NZ_UGSZ01000001.1"/>
</dbReference>
<dbReference type="InterPro" id="IPR007630">
    <property type="entry name" value="RNA_pol_sigma70_r4"/>
</dbReference>
<dbReference type="OrthoDB" id="1707347at2"/>
<dbReference type="SUPFAM" id="SSF88946">
    <property type="entry name" value="Sigma2 domain of RNA polymerase sigma factors"/>
    <property type="match status" value="1"/>
</dbReference>
<feature type="domain" description="RNA polymerase sigma-70 region 4" evidence="6">
    <location>
        <begin position="151"/>
        <end position="199"/>
    </location>
</feature>
<evidence type="ECO:0000256" key="1">
    <source>
        <dbReference type="ARBA" id="ARBA00023015"/>
    </source>
</evidence>
<name>A0A379C3D8_9FIRM</name>
<evidence type="ECO:0000313" key="8">
    <source>
        <dbReference type="Proteomes" id="UP000255517"/>
    </source>
</evidence>
<evidence type="ECO:0000256" key="2">
    <source>
        <dbReference type="ARBA" id="ARBA00023082"/>
    </source>
</evidence>
<dbReference type="GO" id="GO:0016987">
    <property type="term" value="F:sigma factor activity"/>
    <property type="evidence" value="ECO:0007669"/>
    <property type="project" value="UniProtKB-KW"/>
</dbReference>
<dbReference type="InterPro" id="IPR013325">
    <property type="entry name" value="RNA_pol_sigma_r2"/>
</dbReference>
<dbReference type="Gene3D" id="1.10.1740.10">
    <property type="match status" value="1"/>
</dbReference>
<evidence type="ECO:0000256" key="4">
    <source>
        <dbReference type="ARBA" id="ARBA00023163"/>
    </source>
</evidence>
<dbReference type="CDD" id="cd06171">
    <property type="entry name" value="Sigma70_r4"/>
    <property type="match status" value="1"/>
</dbReference>
<keyword evidence="3" id="KW-0238">DNA-binding</keyword>
<dbReference type="InterPro" id="IPR014284">
    <property type="entry name" value="RNA_pol_sigma-70_dom"/>
</dbReference>
<evidence type="ECO:0000313" key="7">
    <source>
        <dbReference type="EMBL" id="SUB56780.1"/>
    </source>
</evidence>
<evidence type="ECO:0000256" key="3">
    <source>
        <dbReference type="ARBA" id="ARBA00023125"/>
    </source>
</evidence>
<feature type="region of interest" description="Disordered" evidence="5">
    <location>
        <begin position="1"/>
        <end position="22"/>
    </location>
</feature>
<keyword evidence="1" id="KW-0805">Transcription regulation</keyword>
<dbReference type="STRING" id="1122949.GCA_000378725_00462"/>
<evidence type="ECO:0000256" key="5">
    <source>
        <dbReference type="SAM" id="MobiDB-lite"/>
    </source>
</evidence>
<dbReference type="Gene3D" id="1.10.10.10">
    <property type="entry name" value="Winged helix-like DNA-binding domain superfamily/Winged helix DNA-binding domain"/>
    <property type="match status" value="1"/>
</dbReference>
<dbReference type="PANTHER" id="PTHR30385">
    <property type="entry name" value="SIGMA FACTOR F FLAGELLAR"/>
    <property type="match status" value="1"/>
</dbReference>
<accession>A0A379C3D8</accession>
<reference evidence="7 8" key="1">
    <citation type="submission" date="2018-06" db="EMBL/GenBank/DDBJ databases">
        <authorList>
            <consortium name="Pathogen Informatics"/>
            <person name="Doyle S."/>
        </authorList>
    </citation>
    <scope>NUCLEOTIDE SEQUENCE [LARGE SCALE GENOMIC DNA]</scope>
    <source>
        <strain evidence="7 8">NCTC13149</strain>
    </source>
</reference>
<dbReference type="GO" id="GO:0003677">
    <property type="term" value="F:DNA binding"/>
    <property type="evidence" value="ECO:0007669"/>
    <property type="project" value="UniProtKB-KW"/>
</dbReference>
<keyword evidence="2" id="KW-0731">Sigma factor</keyword>
<dbReference type="EMBL" id="UGSZ01000001">
    <property type="protein sequence ID" value="SUB56780.1"/>
    <property type="molecule type" value="Genomic_DNA"/>
</dbReference>
<sequence>MKLERKTKEKDKEKQIQEEKEDYEKLNEQVKLAILGDGKAKLKVVEMLNPLIEYSIKRYCPIYKEYQDLYQDSVLIVLNCLENFDQKRSFPKYVKSYLKYFLLDTFRYLSQKPDMDSKDKEGEDILEKIEDNINIEKEYERKLENIALTKAIKELPPRQRQIIVLYYLENMSIKEIGLKMAISKWTVVSAKKKALKKLRSKINDNR</sequence>
<gene>
    <name evidence="7" type="primary">sigE</name>
    <name evidence="7" type="ORF">NCTC13149_00582</name>
</gene>
<dbReference type="SUPFAM" id="SSF88659">
    <property type="entry name" value="Sigma3 and sigma4 domains of RNA polymerase sigma factors"/>
    <property type="match status" value="1"/>
</dbReference>
<dbReference type="PANTHER" id="PTHR30385:SF7">
    <property type="entry name" value="RNA POLYMERASE SIGMA FACTOR FLIA"/>
    <property type="match status" value="1"/>
</dbReference>
<protein>
    <submittedName>
        <fullName evidence="7">RNA polymerase sigma-E factor</fullName>
    </submittedName>
</protein>
<dbReference type="Proteomes" id="UP000255517">
    <property type="component" value="Unassembled WGS sequence"/>
</dbReference>
<dbReference type="GO" id="GO:0006352">
    <property type="term" value="P:DNA-templated transcription initiation"/>
    <property type="evidence" value="ECO:0007669"/>
    <property type="project" value="InterPro"/>
</dbReference>
<evidence type="ECO:0000259" key="6">
    <source>
        <dbReference type="Pfam" id="PF04545"/>
    </source>
</evidence>
<dbReference type="AlphaFoldDB" id="A0A379C3D8"/>